<dbReference type="PANTHER" id="PTHR10151">
    <property type="entry name" value="ECTONUCLEOTIDE PYROPHOSPHATASE/PHOSPHODIESTERASE"/>
    <property type="match status" value="1"/>
</dbReference>
<name>A0A7R9QIP1_9ACAR</name>
<proteinExistence type="predicted"/>
<dbReference type="OrthoDB" id="415411at2759"/>
<keyword evidence="3" id="KW-1185">Reference proteome</keyword>
<dbReference type="AlphaFoldDB" id="A0A7R9QIP1"/>
<evidence type="ECO:0000313" key="2">
    <source>
        <dbReference type="EMBL" id="CAD7647020.1"/>
    </source>
</evidence>
<dbReference type="InterPro" id="IPR017850">
    <property type="entry name" value="Alkaline_phosphatase_core_sf"/>
</dbReference>
<dbReference type="EMBL" id="OC893128">
    <property type="protein sequence ID" value="CAD7647020.1"/>
    <property type="molecule type" value="Genomic_DNA"/>
</dbReference>
<evidence type="ECO:0000256" key="1">
    <source>
        <dbReference type="SAM" id="MobiDB-lite"/>
    </source>
</evidence>
<dbReference type="GO" id="GO:0016787">
    <property type="term" value="F:hydrolase activity"/>
    <property type="evidence" value="ECO:0007669"/>
    <property type="project" value="UniProtKB-ARBA"/>
</dbReference>
<gene>
    <name evidence="2" type="ORF">OSB1V03_LOCUS21241</name>
</gene>
<feature type="region of interest" description="Disordered" evidence="1">
    <location>
        <begin position="138"/>
        <end position="162"/>
    </location>
</feature>
<protein>
    <submittedName>
        <fullName evidence="2">Uncharacterized protein</fullName>
    </submittedName>
</protein>
<evidence type="ECO:0000313" key="3">
    <source>
        <dbReference type="Proteomes" id="UP000759131"/>
    </source>
</evidence>
<dbReference type="Proteomes" id="UP000759131">
    <property type="component" value="Unassembled WGS sequence"/>
</dbReference>
<feature type="non-terminal residue" evidence="2">
    <location>
        <position position="1"/>
    </location>
</feature>
<dbReference type="Gene3D" id="3.40.720.10">
    <property type="entry name" value="Alkaline Phosphatase, subunit A"/>
    <property type="match status" value="1"/>
</dbReference>
<accession>A0A7R9QIP1</accession>
<sequence length="186" mass="21637">VYQELRQAEIKGLNVYKKDNIPEKFHFKNNKNVLPILLTTDKGYLIQAPRIKSKVYPDYERSEDNEPKGGGHGFDADYVDEMRAIMYGFGPSFRRNYVSEPLEMVDHYNLFCRLLSIPSHPNNGSEDRVEKLLKEYEVNDNSDESDYDDNEDNDNNEDNDDDSVSHLQLHSFLIYGVFVTIIISLF</sequence>
<dbReference type="SUPFAM" id="SSF53649">
    <property type="entry name" value="Alkaline phosphatase-like"/>
    <property type="match status" value="1"/>
</dbReference>
<dbReference type="EMBL" id="CAJPIZ010038553">
    <property type="protein sequence ID" value="CAG2121295.1"/>
    <property type="molecule type" value="Genomic_DNA"/>
</dbReference>
<reference evidence="2" key="1">
    <citation type="submission" date="2020-11" db="EMBL/GenBank/DDBJ databases">
        <authorList>
            <person name="Tran Van P."/>
        </authorList>
    </citation>
    <scope>NUCLEOTIDE SEQUENCE</scope>
</reference>
<organism evidence="2">
    <name type="scientific">Medioppia subpectinata</name>
    <dbReference type="NCBI Taxonomy" id="1979941"/>
    <lineage>
        <taxon>Eukaryota</taxon>
        <taxon>Metazoa</taxon>
        <taxon>Ecdysozoa</taxon>
        <taxon>Arthropoda</taxon>
        <taxon>Chelicerata</taxon>
        <taxon>Arachnida</taxon>
        <taxon>Acari</taxon>
        <taxon>Acariformes</taxon>
        <taxon>Sarcoptiformes</taxon>
        <taxon>Oribatida</taxon>
        <taxon>Brachypylina</taxon>
        <taxon>Oppioidea</taxon>
        <taxon>Oppiidae</taxon>
        <taxon>Medioppia</taxon>
    </lineage>
</organism>
<dbReference type="PANTHER" id="PTHR10151:SF120">
    <property type="entry name" value="BIS(5'-ADENOSYL)-TRIPHOSPHATASE"/>
    <property type="match status" value="1"/>
</dbReference>